<dbReference type="UniPathway" id="UPA00378"/>
<organism evidence="13 14">
    <name type="scientific">Nostocoides jenkinsii Ben 74</name>
    <dbReference type="NCBI Taxonomy" id="1193518"/>
    <lineage>
        <taxon>Bacteria</taxon>
        <taxon>Bacillati</taxon>
        <taxon>Actinomycetota</taxon>
        <taxon>Actinomycetes</taxon>
        <taxon>Micrococcales</taxon>
        <taxon>Intrasporangiaceae</taxon>
        <taxon>Nostocoides</taxon>
    </lineage>
</organism>
<proteinExistence type="inferred from homology"/>
<dbReference type="AlphaFoldDB" id="A0A077M8M6"/>
<gene>
    <name evidence="13" type="ORF">BN13_440031</name>
</gene>
<comment type="caution">
    <text evidence="13">The sequence shown here is derived from an EMBL/GenBank/DDBJ whole genome shotgun (WGS) entry which is preliminary data.</text>
</comment>
<feature type="transmembrane region" description="Helical" evidence="10">
    <location>
        <begin position="439"/>
        <end position="462"/>
    </location>
</feature>
<feature type="domain" description="ArnT-like N-terminal" evidence="11">
    <location>
        <begin position="29"/>
        <end position="187"/>
    </location>
</feature>
<keyword evidence="6 10" id="KW-0812">Transmembrane</keyword>
<dbReference type="Pfam" id="PF02366">
    <property type="entry name" value="PMT"/>
    <property type="match status" value="1"/>
</dbReference>
<name>A0A077M8M6_9MICO</name>
<evidence type="ECO:0000256" key="7">
    <source>
        <dbReference type="ARBA" id="ARBA00022989"/>
    </source>
</evidence>
<evidence type="ECO:0000256" key="3">
    <source>
        <dbReference type="ARBA" id="ARBA00007222"/>
    </source>
</evidence>
<keyword evidence="5 10" id="KW-0808">Transferase</keyword>
<feature type="transmembrane region" description="Helical" evidence="10">
    <location>
        <begin position="120"/>
        <end position="137"/>
    </location>
</feature>
<comment type="pathway">
    <text evidence="2 10">Protein modification; protein glycosylation.</text>
</comment>
<dbReference type="InterPro" id="IPR027005">
    <property type="entry name" value="PMT-like"/>
</dbReference>
<dbReference type="GO" id="GO:0012505">
    <property type="term" value="C:endomembrane system"/>
    <property type="evidence" value="ECO:0007669"/>
    <property type="project" value="UniProtKB-SubCell"/>
</dbReference>
<keyword evidence="14" id="KW-1185">Reference proteome</keyword>
<dbReference type="InterPro" id="IPR032421">
    <property type="entry name" value="PMT_4TMC"/>
</dbReference>
<comment type="similarity">
    <text evidence="3 10">Belongs to the glycosyltransferase 39 family.</text>
</comment>
<dbReference type="PANTHER" id="PTHR10050">
    <property type="entry name" value="DOLICHYL-PHOSPHATE-MANNOSE--PROTEIN MANNOSYLTRANSFERASE"/>
    <property type="match status" value="1"/>
</dbReference>
<evidence type="ECO:0000259" key="11">
    <source>
        <dbReference type="Pfam" id="PF02366"/>
    </source>
</evidence>
<feature type="transmembrane region" description="Helical" evidence="10">
    <location>
        <begin position="20"/>
        <end position="39"/>
    </location>
</feature>
<feature type="transmembrane region" description="Helical" evidence="10">
    <location>
        <begin position="172"/>
        <end position="190"/>
    </location>
</feature>
<dbReference type="STRING" id="1193518.BN13_440031"/>
<dbReference type="GO" id="GO:0004169">
    <property type="term" value="F:dolichyl-phosphate-mannose-protein mannosyltransferase activity"/>
    <property type="evidence" value="ECO:0007669"/>
    <property type="project" value="UniProtKB-UniRule"/>
</dbReference>
<evidence type="ECO:0000256" key="4">
    <source>
        <dbReference type="ARBA" id="ARBA00022676"/>
    </source>
</evidence>
<feature type="domain" description="Protein O-mannosyl-transferase C-terminal four TM" evidence="12">
    <location>
        <begin position="325"/>
        <end position="516"/>
    </location>
</feature>
<dbReference type="PANTHER" id="PTHR10050:SF46">
    <property type="entry name" value="PROTEIN O-MANNOSYL-TRANSFERASE 2"/>
    <property type="match status" value="1"/>
</dbReference>
<dbReference type="InterPro" id="IPR003342">
    <property type="entry name" value="ArnT-like_N"/>
</dbReference>
<feature type="transmembrane region" description="Helical" evidence="10">
    <location>
        <begin position="474"/>
        <end position="496"/>
    </location>
</feature>
<dbReference type="Proteomes" id="UP000035720">
    <property type="component" value="Unassembled WGS sequence"/>
</dbReference>
<evidence type="ECO:0000256" key="2">
    <source>
        <dbReference type="ARBA" id="ARBA00004922"/>
    </source>
</evidence>
<evidence type="ECO:0000256" key="5">
    <source>
        <dbReference type="ARBA" id="ARBA00022679"/>
    </source>
</evidence>
<dbReference type="EC" id="2.4.1.-" evidence="10"/>
<dbReference type="Pfam" id="PF16192">
    <property type="entry name" value="PMT_4TMC"/>
    <property type="match status" value="1"/>
</dbReference>
<evidence type="ECO:0000256" key="6">
    <source>
        <dbReference type="ARBA" id="ARBA00022692"/>
    </source>
</evidence>
<keyword evidence="4 10" id="KW-0328">Glycosyltransferase</keyword>
<comment type="function">
    <text evidence="10">Protein O-mannosyltransferase that catalyzes the transfer of a single mannose residue from a polyprenol phospho-mannosyl lipidic donor to the hydroxyl group of selected serine and threonine residues in acceptor proteins.</text>
</comment>
<keyword evidence="8 10" id="KW-0472">Membrane</keyword>
<comment type="subcellular location">
    <subcellularLocation>
        <location evidence="10">Cell membrane</location>
    </subcellularLocation>
    <subcellularLocation>
        <location evidence="1">Endomembrane system</location>
        <topology evidence="1">Multi-pass membrane protein</topology>
    </subcellularLocation>
</comment>
<keyword evidence="10" id="KW-1003">Cell membrane</keyword>
<dbReference type="GO" id="GO:0005886">
    <property type="term" value="C:plasma membrane"/>
    <property type="evidence" value="ECO:0007669"/>
    <property type="project" value="UniProtKB-SubCell"/>
</dbReference>
<evidence type="ECO:0000259" key="12">
    <source>
        <dbReference type="Pfam" id="PF16192"/>
    </source>
</evidence>
<feature type="transmembrane region" description="Helical" evidence="10">
    <location>
        <begin position="149"/>
        <end position="166"/>
    </location>
</feature>
<accession>A0A077M8M6</accession>
<sequence>MTRTEQLQLRLLGYRPTDRFMGWFGPLLFAVLGGLIRFWRLDRPHQLVFDETYYVKQGISMLEYGVEMRWLGEGKVVDPLFTHGNLSVFSTANGDMVVHPPVGKWVIAIGEWIFGGTSSWGWRFSVCTLGTLSILMIGRIARRLFRSSLLGTIAAFLTAFEGHHFVQSRTGLLDLILMFFVLSAFGALLIDRDQARERLAEHVGRVSVHTYETWGPILGFRPWRWVAGICLGLATGTKWSGLFFLVAFGLMTVLWDMGAYRAAGVRRWVASTLLVQAPIAAITMVGLTLVTYLLSWTGWFLSTYGYKRQWAETHPATHGWIPDALRSLWSYHTEAYRFHQTLTSPHDYMSNPWTWIVQGRPTSFFYEGPKKGQDGCTVTECSKAISSLGTITIWWLAAIGIFFLVYHWAIRRDWRAGAILCGLAAGWLPWFNLQHRTIFQFYAIAFQPWVVLSAVFVLGLILGKATDSPRRRRIGLLWVGGFCLASLALFAFYWPIYTAQVIPYDSWRLRMWLPSWI</sequence>
<evidence type="ECO:0000313" key="14">
    <source>
        <dbReference type="Proteomes" id="UP000035720"/>
    </source>
</evidence>
<evidence type="ECO:0000256" key="9">
    <source>
        <dbReference type="ARBA" id="ARBA00093617"/>
    </source>
</evidence>
<keyword evidence="7 10" id="KW-1133">Transmembrane helix</keyword>
<reference evidence="13 14" key="1">
    <citation type="journal article" date="2013" name="ISME J.">
        <title>A metabolic model for members of the genus Tetrasphaera involved in enhanced biological phosphorus removal.</title>
        <authorList>
            <person name="Kristiansen R."/>
            <person name="Nguyen H.T.T."/>
            <person name="Saunders A.M."/>
            <person name="Nielsen J.L."/>
            <person name="Wimmer R."/>
            <person name="Le V.Q."/>
            <person name="McIlroy S.J."/>
            <person name="Petrovski S."/>
            <person name="Seviour R.J."/>
            <person name="Calteau A."/>
            <person name="Nielsen K.L."/>
            <person name="Nielsen P.H."/>
        </authorList>
    </citation>
    <scope>NUCLEOTIDE SEQUENCE [LARGE SCALE GENOMIC DNA]</scope>
    <source>
        <strain evidence="13 14">Ben 74</strain>
    </source>
</reference>
<feature type="transmembrane region" description="Helical" evidence="10">
    <location>
        <begin position="240"/>
        <end position="260"/>
    </location>
</feature>
<dbReference type="EMBL" id="CAJC01000155">
    <property type="protein sequence ID" value="CCI53706.1"/>
    <property type="molecule type" value="Genomic_DNA"/>
</dbReference>
<evidence type="ECO:0000256" key="8">
    <source>
        <dbReference type="ARBA" id="ARBA00023136"/>
    </source>
</evidence>
<protein>
    <recommendedName>
        <fullName evidence="9 10">Polyprenol-phosphate-mannose--protein mannosyltransferase</fullName>
        <ecNumber evidence="10">2.4.1.-</ecNumber>
    </recommendedName>
</protein>
<evidence type="ECO:0000256" key="1">
    <source>
        <dbReference type="ARBA" id="ARBA00004127"/>
    </source>
</evidence>
<evidence type="ECO:0000313" key="13">
    <source>
        <dbReference type="EMBL" id="CCI53706.1"/>
    </source>
</evidence>
<feature type="transmembrane region" description="Helical" evidence="10">
    <location>
        <begin position="392"/>
        <end position="409"/>
    </location>
</feature>
<evidence type="ECO:0000256" key="10">
    <source>
        <dbReference type="RuleBase" id="RU367007"/>
    </source>
</evidence>
<feature type="transmembrane region" description="Helical" evidence="10">
    <location>
        <begin position="272"/>
        <end position="294"/>
    </location>
</feature>